<dbReference type="InterPro" id="IPR011551">
    <property type="entry name" value="NTP_PyrPHydrolase_MazG"/>
</dbReference>
<dbReference type="InterPro" id="IPR048011">
    <property type="entry name" value="NTP-PPase_MazG-like_C"/>
</dbReference>
<dbReference type="GO" id="GO:0046052">
    <property type="term" value="P:UTP catabolic process"/>
    <property type="evidence" value="ECO:0007669"/>
    <property type="project" value="TreeGrafter"/>
</dbReference>
<dbReference type="FunFam" id="1.10.287.1080:FF:000003">
    <property type="entry name" value="Nucleoside triphosphate pyrophosphohydrolase"/>
    <property type="match status" value="1"/>
</dbReference>
<dbReference type="GO" id="GO:0006950">
    <property type="term" value="P:response to stress"/>
    <property type="evidence" value="ECO:0007669"/>
    <property type="project" value="UniProtKB-ARBA"/>
</dbReference>
<dbReference type="PANTHER" id="PTHR30522">
    <property type="entry name" value="NUCLEOSIDE TRIPHOSPHATE PYROPHOSPHOHYDROLASE"/>
    <property type="match status" value="1"/>
</dbReference>
<dbReference type="NCBIfam" id="NF007113">
    <property type="entry name" value="PRK09562.1"/>
    <property type="match status" value="1"/>
</dbReference>
<dbReference type="Pfam" id="PF03819">
    <property type="entry name" value="MazG"/>
    <property type="match status" value="2"/>
</dbReference>
<dbReference type="SUPFAM" id="SSF101386">
    <property type="entry name" value="all-alpha NTP pyrophosphatases"/>
    <property type="match status" value="2"/>
</dbReference>
<dbReference type="GO" id="GO:0046047">
    <property type="term" value="P:TTP catabolic process"/>
    <property type="evidence" value="ECO:0007669"/>
    <property type="project" value="TreeGrafter"/>
</dbReference>
<dbReference type="CDD" id="cd11529">
    <property type="entry name" value="NTP-PPase_MazG_Cterm"/>
    <property type="match status" value="1"/>
</dbReference>
<evidence type="ECO:0000259" key="1">
    <source>
        <dbReference type="Pfam" id="PF03819"/>
    </source>
</evidence>
<protein>
    <recommendedName>
        <fullName evidence="1">NTP pyrophosphohydrolase MazG-like domain-containing protein</fullName>
    </recommendedName>
</protein>
<dbReference type="FunFam" id="1.10.287.1080:FF:000001">
    <property type="entry name" value="Nucleoside triphosphate pyrophosphohydrolase"/>
    <property type="match status" value="1"/>
</dbReference>
<proteinExistence type="predicted"/>
<dbReference type="PANTHER" id="PTHR30522:SF0">
    <property type="entry name" value="NUCLEOSIDE TRIPHOSPHATE PYROPHOSPHOHYDROLASE"/>
    <property type="match status" value="1"/>
</dbReference>
<gene>
    <name evidence="2" type="ORF">LCGC14_0021000</name>
</gene>
<name>A0A0F9W2P1_9ZZZZ</name>
<accession>A0A0F9W2P1</accession>
<dbReference type="EMBL" id="LAZR01000004">
    <property type="protein sequence ID" value="KKO10620.1"/>
    <property type="molecule type" value="Genomic_DNA"/>
</dbReference>
<comment type="caution">
    <text evidence="2">The sequence shown here is derived from an EMBL/GenBank/DDBJ whole genome shotgun (WGS) entry which is preliminary data.</text>
</comment>
<dbReference type="InterPro" id="IPR004518">
    <property type="entry name" value="MazG-like_dom"/>
</dbReference>
<dbReference type="GO" id="GO:0046081">
    <property type="term" value="P:dUTP catabolic process"/>
    <property type="evidence" value="ECO:0007669"/>
    <property type="project" value="TreeGrafter"/>
</dbReference>
<dbReference type="GO" id="GO:0046061">
    <property type="term" value="P:dATP catabolic process"/>
    <property type="evidence" value="ECO:0007669"/>
    <property type="project" value="TreeGrafter"/>
</dbReference>
<organism evidence="2">
    <name type="scientific">marine sediment metagenome</name>
    <dbReference type="NCBI Taxonomy" id="412755"/>
    <lineage>
        <taxon>unclassified sequences</taxon>
        <taxon>metagenomes</taxon>
        <taxon>ecological metagenomes</taxon>
    </lineage>
</organism>
<dbReference type="GO" id="GO:0046076">
    <property type="term" value="P:dTTP catabolic process"/>
    <property type="evidence" value="ECO:0007669"/>
    <property type="project" value="TreeGrafter"/>
</dbReference>
<sequence length="286" mass="31714">MTEHNENADSQVASVARLVHLMACLRDPVHGCAWDRKQTLSSLTRHTLEEVYEVMDAVEQGDPEKICDELGDLLFQVVFYARIAEESGQFDLGAVANAIFNKLLHRHPHIFPDGNLASFGQPSALTAEEVERNWELIKNAEREASASGSGPVSVLDDVPRTLPAIERAGKLQKRAASVGFDWDEISQVLSCLQDEIGELQEAITSKDIQAREHEIGDVLFTCVNLARHLQTDPESALRLANQRFEHRFRHVESSARQAGSSVAGTSAATLDRYWQAAKESENSNNQ</sequence>
<evidence type="ECO:0000313" key="2">
    <source>
        <dbReference type="EMBL" id="KKO10620.1"/>
    </source>
</evidence>
<feature type="domain" description="NTP pyrophosphohydrolase MazG-like" evidence="1">
    <location>
        <begin position="187"/>
        <end position="251"/>
    </location>
</feature>
<dbReference type="Gene3D" id="1.10.287.1080">
    <property type="entry name" value="MazG-like"/>
    <property type="match status" value="2"/>
</dbReference>
<dbReference type="AlphaFoldDB" id="A0A0F9W2P1"/>
<dbReference type="InterPro" id="IPR048015">
    <property type="entry name" value="NTP-PPase_MazG-like_N"/>
</dbReference>
<feature type="domain" description="NTP pyrophosphohydrolase MazG-like" evidence="1">
    <location>
        <begin position="38"/>
        <end position="111"/>
    </location>
</feature>
<dbReference type="NCBIfam" id="TIGR00444">
    <property type="entry name" value="mazG"/>
    <property type="match status" value="1"/>
</dbReference>
<dbReference type="GO" id="GO:0006203">
    <property type="term" value="P:dGTP catabolic process"/>
    <property type="evidence" value="ECO:0007669"/>
    <property type="project" value="TreeGrafter"/>
</dbReference>
<dbReference type="GO" id="GO:0047429">
    <property type="term" value="F:nucleoside triphosphate diphosphatase activity"/>
    <property type="evidence" value="ECO:0007669"/>
    <property type="project" value="InterPro"/>
</dbReference>
<reference evidence="2" key="1">
    <citation type="journal article" date="2015" name="Nature">
        <title>Complex archaea that bridge the gap between prokaryotes and eukaryotes.</title>
        <authorList>
            <person name="Spang A."/>
            <person name="Saw J.H."/>
            <person name="Jorgensen S.L."/>
            <person name="Zaremba-Niedzwiedzka K."/>
            <person name="Martijn J."/>
            <person name="Lind A.E."/>
            <person name="van Eijk R."/>
            <person name="Schleper C."/>
            <person name="Guy L."/>
            <person name="Ettema T.J."/>
        </authorList>
    </citation>
    <scope>NUCLEOTIDE SEQUENCE</scope>
</reference>
<dbReference type="CDD" id="cd11528">
    <property type="entry name" value="NTP-PPase_MazG_Nterm"/>
    <property type="match status" value="1"/>
</dbReference>